<comment type="caution">
    <text evidence="1">The sequence shown here is derived from an EMBL/GenBank/DDBJ whole genome shotgun (WGS) entry which is preliminary data.</text>
</comment>
<evidence type="ECO:0000313" key="2">
    <source>
        <dbReference type="Proteomes" id="UP000887116"/>
    </source>
</evidence>
<dbReference type="Proteomes" id="UP000887116">
    <property type="component" value="Unassembled WGS sequence"/>
</dbReference>
<sequence>MEALTKNSTTPDVEDWDVSFGIPMNELKEILNAAELARNLQMMILNGMKPNHASKGCLLQVNKQPLF</sequence>
<proteinExistence type="predicted"/>
<protein>
    <submittedName>
        <fullName evidence="1">Uncharacterized protein</fullName>
    </submittedName>
</protein>
<evidence type="ECO:0000313" key="1">
    <source>
        <dbReference type="EMBL" id="GFR16551.1"/>
    </source>
</evidence>
<reference evidence="1" key="1">
    <citation type="submission" date="2020-07" db="EMBL/GenBank/DDBJ databases">
        <title>Multicomponent nature underlies the extraordinary mechanical properties of spider dragline silk.</title>
        <authorList>
            <person name="Kono N."/>
            <person name="Nakamura H."/>
            <person name="Mori M."/>
            <person name="Yoshida Y."/>
            <person name="Ohtoshi R."/>
            <person name="Malay A.D."/>
            <person name="Moran D.A.P."/>
            <person name="Tomita M."/>
            <person name="Numata K."/>
            <person name="Arakawa K."/>
        </authorList>
    </citation>
    <scope>NUCLEOTIDE SEQUENCE</scope>
</reference>
<name>A0A8X6JR61_TRICU</name>
<accession>A0A8X6JR61</accession>
<keyword evidence="2" id="KW-1185">Reference proteome</keyword>
<organism evidence="1 2">
    <name type="scientific">Trichonephila clavata</name>
    <name type="common">Joro spider</name>
    <name type="synonym">Nephila clavata</name>
    <dbReference type="NCBI Taxonomy" id="2740835"/>
    <lineage>
        <taxon>Eukaryota</taxon>
        <taxon>Metazoa</taxon>
        <taxon>Ecdysozoa</taxon>
        <taxon>Arthropoda</taxon>
        <taxon>Chelicerata</taxon>
        <taxon>Arachnida</taxon>
        <taxon>Araneae</taxon>
        <taxon>Araneomorphae</taxon>
        <taxon>Entelegynae</taxon>
        <taxon>Araneoidea</taxon>
        <taxon>Nephilidae</taxon>
        <taxon>Trichonephila</taxon>
    </lineage>
</organism>
<dbReference type="AlphaFoldDB" id="A0A8X6JR61"/>
<dbReference type="EMBL" id="BMAO01007527">
    <property type="protein sequence ID" value="GFR16551.1"/>
    <property type="molecule type" value="Genomic_DNA"/>
</dbReference>
<gene>
    <name evidence="1" type="ORF">TNCT_233421</name>
</gene>